<dbReference type="AlphaFoldDB" id="A0A2S8GCH4"/>
<name>A0A2S8GCH4_9BACT</name>
<dbReference type="Pfam" id="PF00515">
    <property type="entry name" value="TPR_1"/>
    <property type="match status" value="1"/>
</dbReference>
<dbReference type="EMBL" id="PUHZ01000025">
    <property type="protein sequence ID" value="PQO42147.1"/>
    <property type="molecule type" value="Genomic_DNA"/>
</dbReference>
<dbReference type="Proteomes" id="UP000237819">
    <property type="component" value="Unassembled WGS sequence"/>
</dbReference>
<organism evidence="3 4">
    <name type="scientific">Blastopirellula marina</name>
    <dbReference type="NCBI Taxonomy" id="124"/>
    <lineage>
        <taxon>Bacteria</taxon>
        <taxon>Pseudomonadati</taxon>
        <taxon>Planctomycetota</taxon>
        <taxon>Planctomycetia</taxon>
        <taxon>Pirellulales</taxon>
        <taxon>Pirellulaceae</taxon>
        <taxon>Blastopirellula</taxon>
    </lineage>
</organism>
<feature type="repeat" description="TPR" evidence="1">
    <location>
        <begin position="112"/>
        <end position="145"/>
    </location>
</feature>
<dbReference type="SMART" id="SM00028">
    <property type="entry name" value="TPR"/>
    <property type="match status" value="5"/>
</dbReference>
<feature type="repeat" description="TPR" evidence="1">
    <location>
        <begin position="176"/>
        <end position="209"/>
    </location>
</feature>
<proteinExistence type="predicted"/>
<dbReference type="InterPro" id="IPR019734">
    <property type="entry name" value="TPR_rpt"/>
</dbReference>
<sequence>MNYRVVPSIVTLATCMALVSGCATGGIGQGSMFAQKSTSNEEAFAQEISMARLAERHGNHASAKKIYRHVLNQEPENRVALHRMGVVAGKEGQYVEAVGYLKQAAAVSEPSAEILSDLGYVYYLQDNQALAQQYLEQSLAADPDYAAARTNLAIVYAENGDYDRALQNFRAISDEAEALSNLAYIQSQRGDIELAEKHYSRALDIDKNLRPAAEALVQIAQLKGDIQTRPNVSPESLSPMQPPEMVAEVQETPAFQSAIPTAQQFVLSDMPAPKPVQPAPVTPAPVVKAQPTVAPVVEAPAALTQSTTTPSTNVPNTVMASTNPLRGGTAGIPALPTGTEAKETPTVQQAQYQGDAPAEATQATSIEPSKGLTIPNQNWRSTPTVLDFGDHQATGSVQRPPLASSEIGTVQSASAESFSKQVFGALQAAASK</sequence>
<dbReference type="PROSITE" id="PS50005">
    <property type="entry name" value="TPR"/>
    <property type="match status" value="2"/>
</dbReference>
<feature type="chain" id="PRO_5015610779" evidence="2">
    <location>
        <begin position="26"/>
        <end position="432"/>
    </location>
</feature>
<dbReference type="PANTHER" id="PTHR12558:SF13">
    <property type="entry name" value="CELL DIVISION CYCLE PROTEIN 27 HOMOLOG"/>
    <property type="match status" value="1"/>
</dbReference>
<evidence type="ECO:0000256" key="2">
    <source>
        <dbReference type="SAM" id="SignalP"/>
    </source>
</evidence>
<evidence type="ECO:0000313" key="3">
    <source>
        <dbReference type="EMBL" id="PQO42147.1"/>
    </source>
</evidence>
<dbReference type="OrthoDB" id="215821at2"/>
<comment type="caution">
    <text evidence="3">The sequence shown here is derived from an EMBL/GenBank/DDBJ whole genome shotgun (WGS) entry which is preliminary data.</text>
</comment>
<evidence type="ECO:0000256" key="1">
    <source>
        <dbReference type="PROSITE-ProRule" id="PRU00339"/>
    </source>
</evidence>
<dbReference type="Gene3D" id="1.25.40.10">
    <property type="entry name" value="Tetratricopeptide repeat domain"/>
    <property type="match status" value="1"/>
</dbReference>
<gene>
    <name evidence="3" type="ORF">C5Y93_27765</name>
</gene>
<protein>
    <submittedName>
        <fullName evidence="3">Uncharacterized protein</fullName>
    </submittedName>
</protein>
<dbReference type="RefSeq" id="WP_105338729.1">
    <property type="nucleotide sequence ID" value="NZ_PUHZ01000025.1"/>
</dbReference>
<dbReference type="PROSITE" id="PS51257">
    <property type="entry name" value="PROKAR_LIPOPROTEIN"/>
    <property type="match status" value="1"/>
</dbReference>
<evidence type="ECO:0000313" key="4">
    <source>
        <dbReference type="Proteomes" id="UP000237819"/>
    </source>
</evidence>
<feature type="signal peptide" evidence="2">
    <location>
        <begin position="1"/>
        <end position="25"/>
    </location>
</feature>
<dbReference type="PANTHER" id="PTHR12558">
    <property type="entry name" value="CELL DIVISION CYCLE 16,23,27"/>
    <property type="match status" value="1"/>
</dbReference>
<keyword evidence="2" id="KW-0732">Signal</keyword>
<accession>A0A2S8GCH4</accession>
<reference evidence="3 4" key="1">
    <citation type="submission" date="2018-02" db="EMBL/GenBank/DDBJ databases">
        <title>Comparative genomes isolates from brazilian mangrove.</title>
        <authorList>
            <person name="Araujo J.E."/>
            <person name="Taketani R.G."/>
            <person name="Silva M.C.P."/>
            <person name="Loureco M.V."/>
            <person name="Andreote F.D."/>
        </authorList>
    </citation>
    <scope>NUCLEOTIDE SEQUENCE [LARGE SCALE GENOMIC DNA]</scope>
    <source>
        <strain evidence="3 4">Nap-Phe MGV</strain>
    </source>
</reference>
<dbReference type="InterPro" id="IPR011990">
    <property type="entry name" value="TPR-like_helical_dom_sf"/>
</dbReference>
<dbReference type="SUPFAM" id="SSF48452">
    <property type="entry name" value="TPR-like"/>
    <property type="match status" value="1"/>
</dbReference>
<keyword evidence="1" id="KW-0802">TPR repeat</keyword>
<dbReference type="Pfam" id="PF14559">
    <property type="entry name" value="TPR_19"/>
    <property type="match status" value="1"/>
</dbReference>